<proteinExistence type="predicted"/>
<dbReference type="AlphaFoldDB" id="A0A167NXS3"/>
<dbReference type="Proteomes" id="UP000076738">
    <property type="component" value="Unassembled WGS sequence"/>
</dbReference>
<gene>
    <name evidence="1" type="ORF">CALVIDRAFT_535774</name>
</gene>
<reference evidence="1 2" key="1">
    <citation type="journal article" date="2016" name="Mol. Biol. Evol.">
        <title>Comparative Genomics of Early-Diverging Mushroom-Forming Fungi Provides Insights into the Origins of Lignocellulose Decay Capabilities.</title>
        <authorList>
            <person name="Nagy L.G."/>
            <person name="Riley R."/>
            <person name="Tritt A."/>
            <person name="Adam C."/>
            <person name="Daum C."/>
            <person name="Floudas D."/>
            <person name="Sun H."/>
            <person name="Yadav J.S."/>
            <person name="Pangilinan J."/>
            <person name="Larsson K.H."/>
            <person name="Matsuura K."/>
            <person name="Barry K."/>
            <person name="Labutti K."/>
            <person name="Kuo R."/>
            <person name="Ohm R.A."/>
            <person name="Bhattacharya S.S."/>
            <person name="Shirouzu T."/>
            <person name="Yoshinaga Y."/>
            <person name="Martin F.M."/>
            <person name="Grigoriev I.V."/>
            <person name="Hibbett D.S."/>
        </authorList>
    </citation>
    <scope>NUCLEOTIDE SEQUENCE [LARGE SCALE GENOMIC DNA]</scope>
    <source>
        <strain evidence="1 2">TUFC12733</strain>
    </source>
</reference>
<protein>
    <submittedName>
        <fullName evidence="1">Uncharacterized protein</fullName>
    </submittedName>
</protein>
<keyword evidence="2" id="KW-1185">Reference proteome</keyword>
<organism evidence="1 2">
    <name type="scientific">Calocera viscosa (strain TUFC12733)</name>
    <dbReference type="NCBI Taxonomy" id="1330018"/>
    <lineage>
        <taxon>Eukaryota</taxon>
        <taxon>Fungi</taxon>
        <taxon>Dikarya</taxon>
        <taxon>Basidiomycota</taxon>
        <taxon>Agaricomycotina</taxon>
        <taxon>Dacrymycetes</taxon>
        <taxon>Dacrymycetales</taxon>
        <taxon>Dacrymycetaceae</taxon>
        <taxon>Calocera</taxon>
    </lineage>
</organism>
<sequence length="69" mass="7565">MSSITQSALLTSVSAWRNGRFRLLYREACGHLNVENVRSNPVGVQKDTFLTTSEPIWSGTRPGADSLGQ</sequence>
<evidence type="ECO:0000313" key="2">
    <source>
        <dbReference type="Proteomes" id="UP000076738"/>
    </source>
</evidence>
<evidence type="ECO:0000313" key="1">
    <source>
        <dbReference type="EMBL" id="KZO98199.1"/>
    </source>
</evidence>
<accession>A0A167NXS3</accession>
<dbReference type="EMBL" id="KV417277">
    <property type="protein sequence ID" value="KZO98199.1"/>
    <property type="molecule type" value="Genomic_DNA"/>
</dbReference>
<name>A0A167NXS3_CALVF</name>